<evidence type="ECO:0000256" key="5">
    <source>
        <dbReference type="ARBA" id="ARBA00022833"/>
    </source>
</evidence>
<proteinExistence type="predicted"/>
<dbReference type="EMBL" id="JAEPRC010000525">
    <property type="protein sequence ID" value="KAG2195466.1"/>
    <property type="molecule type" value="Genomic_DNA"/>
</dbReference>
<evidence type="ECO:0000259" key="9">
    <source>
        <dbReference type="PROSITE" id="PS50157"/>
    </source>
</evidence>
<dbReference type="InterPro" id="IPR013087">
    <property type="entry name" value="Znf_C2H2_type"/>
</dbReference>
<evidence type="ECO:0000256" key="1">
    <source>
        <dbReference type="ARBA" id="ARBA00004123"/>
    </source>
</evidence>
<dbReference type="Proteomes" id="UP000650833">
    <property type="component" value="Unassembled WGS sequence"/>
</dbReference>
<dbReference type="GO" id="GO:0005634">
    <property type="term" value="C:nucleus"/>
    <property type="evidence" value="ECO:0007669"/>
    <property type="project" value="UniProtKB-SubCell"/>
</dbReference>
<sequence length="551" mass="66105">MKTRLRRNNKRVVAVMKGEETQLIDKKFTEFEETLPIDKKLIEFEETQPIDKKFTESEQTPTEEEYDELDDEEYNTQVKQEFRLEFQVKQEVEMQKSLADESNELINRDYYYCCCLCKRSMSDYTALMHHFKSIHNFIHVGRSIKHVELEPDIHDPNFFCQVCQIKFKFSGVYMIHLERIHFIHTNSSGLCPKEKLGAPYLNKFNLFLCACKAEYGTRSEYDNHLKTCTRSTRKTHNLPNWNDPSNHCKPCGRFYATANTFRAHCRAIHSMTPPVKTKSSNRHCDTCDMSSKSRKKLRIHLYKMHGLQELSQLKRNAKHIEPNINHCEDCEKTFYNNEYYKRHMHKAHSVPLPKEKIKLRGAVEYIDLEDPYNYCRICKRKYGNRQFYLNHLQKIHKIQFDSLEKHDYSDPKFFPDPFDPKFYCRVCKSTHSSMFSYRCHCRYIHRMESVIVKKFKNPDAKVDFNNPDSYCAICDRNYRGGDENERFKEHLKDVHGLVENQLVSESKPVINDFYYCRECRIRIKSKYMFIRHFKRIHKRTLSQEDLENREK</sequence>
<feature type="domain" description="C2H2-type" evidence="9">
    <location>
        <begin position="325"/>
        <end position="353"/>
    </location>
</feature>
<evidence type="ECO:0000313" key="10">
    <source>
        <dbReference type="EMBL" id="KAG2195466.1"/>
    </source>
</evidence>
<evidence type="ECO:0000256" key="2">
    <source>
        <dbReference type="ARBA" id="ARBA00022723"/>
    </source>
</evidence>
<comment type="subcellular location">
    <subcellularLocation>
        <location evidence="1">Nucleus</location>
    </subcellularLocation>
</comment>
<dbReference type="AlphaFoldDB" id="A0A8H7QPS9"/>
<dbReference type="PROSITE" id="PS00028">
    <property type="entry name" value="ZINC_FINGER_C2H2_1"/>
    <property type="match status" value="6"/>
</dbReference>
<organism evidence="10 11">
    <name type="scientific">Mucor plumbeus</name>
    <dbReference type="NCBI Taxonomy" id="97098"/>
    <lineage>
        <taxon>Eukaryota</taxon>
        <taxon>Fungi</taxon>
        <taxon>Fungi incertae sedis</taxon>
        <taxon>Mucoromycota</taxon>
        <taxon>Mucoromycotina</taxon>
        <taxon>Mucoromycetes</taxon>
        <taxon>Mucorales</taxon>
        <taxon>Mucorineae</taxon>
        <taxon>Mucoraceae</taxon>
        <taxon>Mucor</taxon>
    </lineage>
</organism>
<keyword evidence="2" id="KW-0479">Metal-binding</keyword>
<keyword evidence="11" id="KW-1185">Reference proteome</keyword>
<accession>A0A8H7QPS9</accession>
<protein>
    <recommendedName>
        <fullName evidence="9">C2H2-type domain-containing protein</fullName>
    </recommendedName>
</protein>
<evidence type="ECO:0000256" key="4">
    <source>
        <dbReference type="ARBA" id="ARBA00022771"/>
    </source>
</evidence>
<feature type="domain" description="C2H2-type" evidence="9">
    <location>
        <begin position="246"/>
        <end position="274"/>
    </location>
</feature>
<dbReference type="PANTHER" id="PTHR24406">
    <property type="entry name" value="TRANSCRIPTIONAL REPRESSOR CTCFL-RELATED"/>
    <property type="match status" value="1"/>
</dbReference>
<keyword evidence="6" id="KW-0539">Nucleus</keyword>
<evidence type="ECO:0000313" key="11">
    <source>
        <dbReference type="Proteomes" id="UP000650833"/>
    </source>
</evidence>
<dbReference type="PROSITE" id="PS50157">
    <property type="entry name" value="ZINC_FINGER_C2H2_2"/>
    <property type="match status" value="2"/>
</dbReference>
<name>A0A8H7QPS9_9FUNG</name>
<feature type="region of interest" description="Disordered" evidence="8">
    <location>
        <begin position="51"/>
        <end position="71"/>
    </location>
</feature>
<keyword evidence="3" id="KW-0677">Repeat</keyword>
<evidence type="ECO:0000256" key="3">
    <source>
        <dbReference type="ARBA" id="ARBA00022737"/>
    </source>
</evidence>
<dbReference type="Pfam" id="PF12874">
    <property type="entry name" value="zf-met"/>
    <property type="match status" value="1"/>
</dbReference>
<dbReference type="SMART" id="SM00355">
    <property type="entry name" value="ZnF_C2H2"/>
    <property type="match status" value="9"/>
</dbReference>
<dbReference type="GO" id="GO:0008270">
    <property type="term" value="F:zinc ion binding"/>
    <property type="evidence" value="ECO:0007669"/>
    <property type="project" value="UniProtKB-KW"/>
</dbReference>
<gene>
    <name evidence="10" type="ORF">INT46_003417</name>
</gene>
<evidence type="ECO:0000256" key="8">
    <source>
        <dbReference type="SAM" id="MobiDB-lite"/>
    </source>
</evidence>
<reference evidence="10" key="1">
    <citation type="submission" date="2020-12" db="EMBL/GenBank/DDBJ databases">
        <title>Metabolic potential, ecology and presence of endohyphal bacteria is reflected in genomic diversity of Mucoromycotina.</title>
        <authorList>
            <person name="Muszewska A."/>
            <person name="Okrasinska A."/>
            <person name="Steczkiewicz K."/>
            <person name="Drgas O."/>
            <person name="Orlowska M."/>
            <person name="Perlinska-Lenart U."/>
            <person name="Aleksandrzak-Piekarczyk T."/>
            <person name="Szatraj K."/>
            <person name="Zielenkiewicz U."/>
            <person name="Pilsyk S."/>
            <person name="Malc E."/>
            <person name="Mieczkowski P."/>
            <person name="Kruszewska J.S."/>
            <person name="Biernat P."/>
            <person name="Pawlowska J."/>
        </authorList>
    </citation>
    <scope>NUCLEOTIDE SEQUENCE</scope>
    <source>
        <strain evidence="10">CBS 226.32</strain>
    </source>
</reference>
<comment type="caution">
    <text evidence="10">The sequence shown here is derived from an EMBL/GenBank/DDBJ whole genome shotgun (WGS) entry which is preliminary data.</text>
</comment>
<dbReference type="OrthoDB" id="7849674at2759"/>
<keyword evidence="5" id="KW-0862">Zinc</keyword>
<dbReference type="InterPro" id="IPR050888">
    <property type="entry name" value="ZnF_C2H2-type_TF"/>
</dbReference>
<keyword evidence="4 7" id="KW-0863">Zinc-finger</keyword>
<evidence type="ECO:0000256" key="6">
    <source>
        <dbReference type="ARBA" id="ARBA00023242"/>
    </source>
</evidence>
<evidence type="ECO:0000256" key="7">
    <source>
        <dbReference type="PROSITE-ProRule" id="PRU00042"/>
    </source>
</evidence>
<dbReference type="Gene3D" id="3.30.160.60">
    <property type="entry name" value="Classic Zinc Finger"/>
    <property type="match status" value="1"/>
</dbReference>
<feature type="compositionally biased region" description="Acidic residues" evidence="8">
    <location>
        <begin position="61"/>
        <end position="71"/>
    </location>
</feature>